<dbReference type="EMBL" id="JAUIRO010000009">
    <property type="protein sequence ID" value="KAK0701713.1"/>
    <property type="molecule type" value="Genomic_DNA"/>
</dbReference>
<accession>A0AA39ZQJ0</accession>
<comment type="caution">
    <text evidence="2">The sequence shown here is derived from an EMBL/GenBank/DDBJ whole genome shotgun (WGS) entry which is preliminary data.</text>
</comment>
<evidence type="ECO:0008006" key="4">
    <source>
        <dbReference type="Google" id="ProtNLM"/>
    </source>
</evidence>
<keyword evidence="1" id="KW-0732">Signal</keyword>
<sequence>MRPPFITVSSVLLVQLNGLEISPASPDCWPAELRRESGTSATCEPRRLWGTSQRSGIVFLRHHDFREFAGLDPSSISLRTFSCR</sequence>
<dbReference type="Proteomes" id="UP001172101">
    <property type="component" value="Unassembled WGS sequence"/>
</dbReference>
<feature type="signal peptide" evidence="1">
    <location>
        <begin position="1"/>
        <end position="18"/>
    </location>
</feature>
<proteinExistence type="predicted"/>
<reference evidence="2" key="1">
    <citation type="submission" date="2023-06" db="EMBL/GenBank/DDBJ databases">
        <title>Genome-scale phylogeny and comparative genomics of the fungal order Sordariales.</title>
        <authorList>
            <consortium name="Lawrence Berkeley National Laboratory"/>
            <person name="Hensen N."/>
            <person name="Bonometti L."/>
            <person name="Westerberg I."/>
            <person name="Brannstrom I.O."/>
            <person name="Guillou S."/>
            <person name="Cros-Aarteil S."/>
            <person name="Calhoun S."/>
            <person name="Haridas S."/>
            <person name="Kuo A."/>
            <person name="Mondo S."/>
            <person name="Pangilinan J."/>
            <person name="Riley R."/>
            <person name="LaButti K."/>
            <person name="Andreopoulos B."/>
            <person name="Lipzen A."/>
            <person name="Chen C."/>
            <person name="Yanf M."/>
            <person name="Daum C."/>
            <person name="Ng V."/>
            <person name="Clum A."/>
            <person name="Steindorff A."/>
            <person name="Ohm R."/>
            <person name="Martin F."/>
            <person name="Silar P."/>
            <person name="Natvig D."/>
            <person name="Lalanne C."/>
            <person name="Gautier V."/>
            <person name="Ament-velasquez S.L."/>
            <person name="Kruys A."/>
            <person name="Hutchinson M.I."/>
            <person name="Powell A.J."/>
            <person name="Barry K."/>
            <person name="Miller A.N."/>
            <person name="Grigoriev I.V."/>
            <person name="Debuchy R."/>
            <person name="Gladieux P."/>
            <person name="Thoren M.H."/>
            <person name="Johannesson H."/>
        </authorList>
    </citation>
    <scope>NUCLEOTIDE SEQUENCE</scope>
    <source>
        <strain evidence="2">SMH2392-1A</strain>
    </source>
</reference>
<evidence type="ECO:0000313" key="2">
    <source>
        <dbReference type="EMBL" id="KAK0701713.1"/>
    </source>
</evidence>
<name>A0AA39ZQJ0_9PEZI</name>
<feature type="chain" id="PRO_5041267183" description="Secreted protein" evidence="1">
    <location>
        <begin position="19"/>
        <end position="84"/>
    </location>
</feature>
<dbReference type="RefSeq" id="XP_060289377.1">
    <property type="nucleotide sequence ID" value="XM_060443189.1"/>
</dbReference>
<evidence type="ECO:0000313" key="3">
    <source>
        <dbReference type="Proteomes" id="UP001172101"/>
    </source>
</evidence>
<gene>
    <name evidence="2" type="ORF">B0T26DRAFT_734352</name>
</gene>
<evidence type="ECO:0000256" key="1">
    <source>
        <dbReference type="SAM" id="SignalP"/>
    </source>
</evidence>
<dbReference type="AlphaFoldDB" id="A0AA39ZQJ0"/>
<protein>
    <recommendedName>
        <fullName evidence="4">Secreted protein</fullName>
    </recommendedName>
</protein>
<organism evidence="2 3">
    <name type="scientific">Lasiosphaeria miniovina</name>
    <dbReference type="NCBI Taxonomy" id="1954250"/>
    <lineage>
        <taxon>Eukaryota</taxon>
        <taxon>Fungi</taxon>
        <taxon>Dikarya</taxon>
        <taxon>Ascomycota</taxon>
        <taxon>Pezizomycotina</taxon>
        <taxon>Sordariomycetes</taxon>
        <taxon>Sordariomycetidae</taxon>
        <taxon>Sordariales</taxon>
        <taxon>Lasiosphaeriaceae</taxon>
        <taxon>Lasiosphaeria</taxon>
    </lineage>
</organism>
<keyword evidence="3" id="KW-1185">Reference proteome</keyword>
<dbReference type="GeneID" id="85326459"/>